<evidence type="ECO:0000256" key="6">
    <source>
        <dbReference type="ARBA" id="ARBA00022692"/>
    </source>
</evidence>
<dbReference type="EC" id="3.6.1.27" evidence="3 17"/>
<evidence type="ECO:0000256" key="4">
    <source>
        <dbReference type="ARBA" id="ARBA00021581"/>
    </source>
</evidence>
<evidence type="ECO:0000256" key="12">
    <source>
        <dbReference type="ARBA" id="ARBA00023251"/>
    </source>
</evidence>
<dbReference type="HAMAP" id="MF_01006">
    <property type="entry name" value="Undec_diphosphatase"/>
    <property type="match status" value="1"/>
</dbReference>
<feature type="transmembrane region" description="Helical" evidence="17">
    <location>
        <begin position="153"/>
        <end position="182"/>
    </location>
</feature>
<keyword evidence="19" id="KW-1185">Reference proteome</keyword>
<evidence type="ECO:0000256" key="15">
    <source>
        <dbReference type="ARBA" id="ARBA00032932"/>
    </source>
</evidence>
<evidence type="ECO:0000256" key="14">
    <source>
        <dbReference type="ARBA" id="ARBA00032707"/>
    </source>
</evidence>
<keyword evidence="6 17" id="KW-0812">Transmembrane</keyword>
<gene>
    <name evidence="17" type="primary">uppP</name>
    <name evidence="18" type="ORF">CLV38_11623</name>
</gene>
<proteinExistence type="inferred from homology"/>
<dbReference type="RefSeq" id="WP_106194171.1">
    <property type="nucleotide sequence ID" value="NZ_PVTO01000016.1"/>
</dbReference>
<dbReference type="NCBIfam" id="NF001389">
    <property type="entry name" value="PRK00281.1-2"/>
    <property type="match status" value="1"/>
</dbReference>
<evidence type="ECO:0000256" key="1">
    <source>
        <dbReference type="ARBA" id="ARBA00004651"/>
    </source>
</evidence>
<dbReference type="EMBL" id="PVTO01000016">
    <property type="protein sequence ID" value="PRY82117.1"/>
    <property type="molecule type" value="Genomic_DNA"/>
</dbReference>
<dbReference type="NCBIfam" id="TIGR00753">
    <property type="entry name" value="undec_PP_bacA"/>
    <property type="match status" value="1"/>
</dbReference>
<sequence>MLLELIKSIILGVVQGITEWLPVSSTGHMILVDEFLILNTTDEFKEMFLVVIQLASIMAVVLLYFKRLNPFDSGKNEAQKKETWHIWSKVLVGIIPAGVLGLLFEDIINEWFFNWLTVAIALIVYGVAFIVIEKRNEGKIPTIATWEQLTYKVALMIGFFQVLALIPGTSRSGATIVGAILIGTARPIAAEYSFFLSIPVMMGASLLKLIGFGFTFTLEEMAILLVGCIVSFLVSIVAIKFLMNYIRKNDFSSFGWYRIAVGLIVMGYFGLIA</sequence>
<comment type="similarity">
    <text evidence="2 17">Belongs to the UppP family.</text>
</comment>
<dbReference type="PANTHER" id="PTHR30622:SF3">
    <property type="entry name" value="UNDECAPRENYL-DIPHOSPHATASE"/>
    <property type="match status" value="1"/>
</dbReference>
<dbReference type="GO" id="GO:0008360">
    <property type="term" value="P:regulation of cell shape"/>
    <property type="evidence" value="ECO:0007669"/>
    <property type="project" value="UniProtKB-KW"/>
</dbReference>
<dbReference type="GO" id="GO:0009252">
    <property type="term" value="P:peptidoglycan biosynthetic process"/>
    <property type="evidence" value="ECO:0007669"/>
    <property type="project" value="UniProtKB-KW"/>
</dbReference>
<keyword evidence="10 17" id="KW-1133">Transmembrane helix</keyword>
<keyword evidence="13 17" id="KW-0961">Cell wall biogenesis/degradation</keyword>
<keyword evidence="9 17" id="KW-0573">Peptidoglycan synthesis</keyword>
<dbReference type="AlphaFoldDB" id="A0A2T0W5Y3"/>
<comment type="miscellaneous">
    <text evidence="17">Bacitracin is thought to be involved in the inhibition of peptidoglycan synthesis by sequestering undecaprenyl diphosphate, thereby reducing the pool of lipid carrier available.</text>
</comment>
<evidence type="ECO:0000256" key="13">
    <source>
        <dbReference type="ARBA" id="ARBA00023316"/>
    </source>
</evidence>
<dbReference type="GO" id="GO:0050380">
    <property type="term" value="F:undecaprenyl-diphosphatase activity"/>
    <property type="evidence" value="ECO:0007669"/>
    <property type="project" value="UniProtKB-UniRule"/>
</dbReference>
<dbReference type="InterPro" id="IPR003824">
    <property type="entry name" value="UppP"/>
</dbReference>
<reference evidence="18 19" key="1">
    <citation type="submission" date="2018-03" db="EMBL/GenBank/DDBJ databases">
        <title>Genomic Encyclopedia of Archaeal and Bacterial Type Strains, Phase II (KMG-II): from individual species to whole genera.</title>
        <authorList>
            <person name="Goeker M."/>
        </authorList>
    </citation>
    <scope>NUCLEOTIDE SEQUENCE [LARGE SCALE GENOMIC DNA]</scope>
    <source>
        <strain evidence="18 19">DSM 13175</strain>
    </source>
</reference>
<evidence type="ECO:0000313" key="18">
    <source>
        <dbReference type="EMBL" id="PRY82117.1"/>
    </source>
</evidence>
<protein>
    <recommendedName>
        <fullName evidence="4 17">Undecaprenyl-diphosphatase</fullName>
        <ecNumber evidence="3 17">3.6.1.27</ecNumber>
    </recommendedName>
    <alternativeName>
        <fullName evidence="15 17">Bacitracin resistance protein</fullName>
    </alternativeName>
    <alternativeName>
        <fullName evidence="14 17">Undecaprenyl pyrophosphate phosphatase</fullName>
    </alternativeName>
</protein>
<dbReference type="NCBIfam" id="NF001390">
    <property type="entry name" value="PRK00281.1-4"/>
    <property type="match status" value="1"/>
</dbReference>
<evidence type="ECO:0000256" key="3">
    <source>
        <dbReference type="ARBA" id="ARBA00012374"/>
    </source>
</evidence>
<dbReference type="GO" id="GO:0071555">
    <property type="term" value="P:cell wall organization"/>
    <property type="evidence" value="ECO:0007669"/>
    <property type="project" value="UniProtKB-KW"/>
</dbReference>
<feature type="transmembrane region" description="Helical" evidence="17">
    <location>
        <begin position="111"/>
        <end position="132"/>
    </location>
</feature>
<keyword evidence="12 17" id="KW-0046">Antibiotic resistance</keyword>
<evidence type="ECO:0000256" key="17">
    <source>
        <dbReference type="HAMAP-Rule" id="MF_01006"/>
    </source>
</evidence>
<comment type="function">
    <text evidence="17">Catalyzes the dephosphorylation of undecaprenyl diphosphate (UPP). Confers resistance to bacitracin.</text>
</comment>
<keyword evidence="7 17" id="KW-0378">Hydrolase</keyword>
<accession>A0A2T0W5Y3</accession>
<evidence type="ECO:0000256" key="5">
    <source>
        <dbReference type="ARBA" id="ARBA00022475"/>
    </source>
</evidence>
<dbReference type="PANTHER" id="PTHR30622">
    <property type="entry name" value="UNDECAPRENYL-DIPHOSPHATASE"/>
    <property type="match status" value="1"/>
</dbReference>
<dbReference type="GO" id="GO:0046677">
    <property type="term" value="P:response to antibiotic"/>
    <property type="evidence" value="ECO:0007669"/>
    <property type="project" value="UniProtKB-UniRule"/>
</dbReference>
<name>A0A2T0W5Y3_9LACT</name>
<comment type="subcellular location">
    <subcellularLocation>
        <location evidence="1 17">Cell membrane</location>
        <topology evidence="1 17">Multi-pass membrane protein</topology>
    </subcellularLocation>
</comment>
<feature type="transmembrane region" description="Helical" evidence="17">
    <location>
        <begin position="86"/>
        <end position="105"/>
    </location>
</feature>
<evidence type="ECO:0000256" key="10">
    <source>
        <dbReference type="ARBA" id="ARBA00022989"/>
    </source>
</evidence>
<dbReference type="GO" id="GO:0005886">
    <property type="term" value="C:plasma membrane"/>
    <property type="evidence" value="ECO:0007669"/>
    <property type="project" value="UniProtKB-SubCell"/>
</dbReference>
<organism evidence="18 19">
    <name type="scientific">Alkalibacterium olivapovliticus</name>
    <dbReference type="NCBI Taxonomy" id="99907"/>
    <lineage>
        <taxon>Bacteria</taxon>
        <taxon>Bacillati</taxon>
        <taxon>Bacillota</taxon>
        <taxon>Bacilli</taxon>
        <taxon>Lactobacillales</taxon>
        <taxon>Carnobacteriaceae</taxon>
        <taxon>Alkalibacterium</taxon>
    </lineage>
</organism>
<keyword evidence="5 17" id="KW-1003">Cell membrane</keyword>
<evidence type="ECO:0000313" key="19">
    <source>
        <dbReference type="Proteomes" id="UP000238205"/>
    </source>
</evidence>
<feature type="transmembrane region" description="Helical" evidence="17">
    <location>
        <begin position="255"/>
        <end position="272"/>
    </location>
</feature>
<dbReference type="NCBIfam" id="NF001391">
    <property type="entry name" value="PRK00281.1-5"/>
    <property type="match status" value="1"/>
</dbReference>
<feature type="transmembrane region" description="Helical" evidence="17">
    <location>
        <begin position="223"/>
        <end position="243"/>
    </location>
</feature>
<evidence type="ECO:0000256" key="11">
    <source>
        <dbReference type="ARBA" id="ARBA00023136"/>
    </source>
</evidence>
<dbReference type="Pfam" id="PF02673">
    <property type="entry name" value="BacA"/>
    <property type="match status" value="1"/>
</dbReference>
<dbReference type="OrthoDB" id="9808289at2"/>
<evidence type="ECO:0000256" key="2">
    <source>
        <dbReference type="ARBA" id="ARBA00010621"/>
    </source>
</evidence>
<evidence type="ECO:0000256" key="9">
    <source>
        <dbReference type="ARBA" id="ARBA00022984"/>
    </source>
</evidence>
<keyword evidence="11 17" id="KW-0472">Membrane</keyword>
<feature type="transmembrane region" description="Helical" evidence="17">
    <location>
        <begin position="47"/>
        <end position="65"/>
    </location>
</feature>
<evidence type="ECO:0000256" key="7">
    <source>
        <dbReference type="ARBA" id="ARBA00022801"/>
    </source>
</evidence>
<keyword evidence="8 17" id="KW-0133">Cell shape</keyword>
<feature type="transmembrane region" description="Helical" evidence="17">
    <location>
        <begin position="194"/>
        <end position="216"/>
    </location>
</feature>
<dbReference type="Proteomes" id="UP000238205">
    <property type="component" value="Unassembled WGS sequence"/>
</dbReference>
<comment type="catalytic activity">
    <reaction evidence="16 17">
        <text>di-trans,octa-cis-undecaprenyl diphosphate + H2O = di-trans,octa-cis-undecaprenyl phosphate + phosphate + H(+)</text>
        <dbReference type="Rhea" id="RHEA:28094"/>
        <dbReference type="ChEBI" id="CHEBI:15377"/>
        <dbReference type="ChEBI" id="CHEBI:15378"/>
        <dbReference type="ChEBI" id="CHEBI:43474"/>
        <dbReference type="ChEBI" id="CHEBI:58405"/>
        <dbReference type="ChEBI" id="CHEBI:60392"/>
        <dbReference type="EC" id="3.6.1.27"/>
    </reaction>
</comment>
<evidence type="ECO:0000256" key="16">
    <source>
        <dbReference type="ARBA" id="ARBA00047594"/>
    </source>
</evidence>
<evidence type="ECO:0000256" key="8">
    <source>
        <dbReference type="ARBA" id="ARBA00022960"/>
    </source>
</evidence>
<comment type="caution">
    <text evidence="18">The sequence shown here is derived from an EMBL/GenBank/DDBJ whole genome shotgun (WGS) entry which is preliminary data.</text>
</comment>